<dbReference type="Proteomes" id="UP000809273">
    <property type="component" value="Unassembled WGS sequence"/>
</dbReference>
<protein>
    <submittedName>
        <fullName evidence="4">Response regulator</fullName>
    </submittedName>
</protein>
<evidence type="ECO:0000256" key="2">
    <source>
        <dbReference type="PROSITE-ProRule" id="PRU00169"/>
    </source>
</evidence>
<dbReference type="SUPFAM" id="SSF52172">
    <property type="entry name" value="CheY-like"/>
    <property type="match status" value="2"/>
</dbReference>
<dbReference type="InterPro" id="IPR011006">
    <property type="entry name" value="CheY-like_superfamily"/>
</dbReference>
<accession>A0A9D8KGT5</accession>
<dbReference type="PROSITE" id="PS50110">
    <property type="entry name" value="RESPONSE_REGULATORY"/>
    <property type="match status" value="2"/>
</dbReference>
<dbReference type="Gene3D" id="3.40.50.2300">
    <property type="match status" value="2"/>
</dbReference>
<name>A0A9D8KGT5_9DELT</name>
<keyword evidence="1 2" id="KW-0597">Phosphoprotein</keyword>
<dbReference type="PANTHER" id="PTHR44591">
    <property type="entry name" value="STRESS RESPONSE REGULATOR PROTEIN 1"/>
    <property type="match status" value="1"/>
</dbReference>
<evidence type="ECO:0000259" key="3">
    <source>
        <dbReference type="PROSITE" id="PS50110"/>
    </source>
</evidence>
<dbReference type="Pfam" id="PF00072">
    <property type="entry name" value="Response_reg"/>
    <property type="match status" value="2"/>
</dbReference>
<dbReference type="EMBL" id="JAFGIX010000058">
    <property type="protein sequence ID" value="MBN1573897.1"/>
    <property type="molecule type" value="Genomic_DNA"/>
</dbReference>
<dbReference type="PANTHER" id="PTHR44591:SF3">
    <property type="entry name" value="RESPONSE REGULATORY DOMAIN-CONTAINING PROTEIN"/>
    <property type="match status" value="1"/>
</dbReference>
<feature type="modified residue" description="4-aspartylphosphate" evidence="2">
    <location>
        <position position="172"/>
    </location>
</feature>
<gene>
    <name evidence="4" type="ORF">JW984_11935</name>
</gene>
<feature type="modified residue" description="4-aspartylphosphate" evidence="2">
    <location>
        <position position="55"/>
    </location>
</feature>
<evidence type="ECO:0000313" key="5">
    <source>
        <dbReference type="Proteomes" id="UP000809273"/>
    </source>
</evidence>
<evidence type="ECO:0000256" key="1">
    <source>
        <dbReference type="ARBA" id="ARBA00022553"/>
    </source>
</evidence>
<reference evidence="4" key="1">
    <citation type="journal article" date="2021" name="Environ. Microbiol.">
        <title>Genomic characterization of three novel Desulfobacterota classes expand the metabolic and phylogenetic diversity of the phylum.</title>
        <authorList>
            <person name="Murphy C.L."/>
            <person name="Biggerstaff J."/>
            <person name="Eichhorn A."/>
            <person name="Ewing E."/>
            <person name="Shahan R."/>
            <person name="Soriano D."/>
            <person name="Stewart S."/>
            <person name="VanMol K."/>
            <person name="Walker R."/>
            <person name="Walters P."/>
            <person name="Elshahed M.S."/>
            <person name="Youssef N.H."/>
        </authorList>
    </citation>
    <scope>NUCLEOTIDE SEQUENCE</scope>
    <source>
        <strain evidence="4">Zod_Metabat.24</strain>
    </source>
</reference>
<dbReference type="GO" id="GO:0000160">
    <property type="term" value="P:phosphorelay signal transduction system"/>
    <property type="evidence" value="ECO:0007669"/>
    <property type="project" value="UniProtKB-KW"/>
</dbReference>
<feature type="domain" description="Response regulatory" evidence="3">
    <location>
        <begin position="124"/>
        <end position="239"/>
    </location>
</feature>
<dbReference type="CDD" id="cd00156">
    <property type="entry name" value="REC"/>
    <property type="match status" value="2"/>
</dbReference>
<feature type="domain" description="Response regulatory" evidence="3">
    <location>
        <begin position="6"/>
        <end position="120"/>
    </location>
</feature>
<proteinExistence type="predicted"/>
<organism evidence="4 5">
    <name type="scientific">Candidatus Zymogenus saltonus</name>
    <dbReference type="NCBI Taxonomy" id="2844893"/>
    <lineage>
        <taxon>Bacteria</taxon>
        <taxon>Deltaproteobacteria</taxon>
        <taxon>Candidatus Zymogenia</taxon>
        <taxon>Candidatus Zymogeniales</taxon>
        <taxon>Candidatus Zymogenaceae</taxon>
        <taxon>Candidatus Zymogenus</taxon>
    </lineage>
</organism>
<evidence type="ECO:0000313" key="4">
    <source>
        <dbReference type="EMBL" id="MBN1573897.1"/>
    </source>
</evidence>
<dbReference type="InterPro" id="IPR050595">
    <property type="entry name" value="Bact_response_regulator"/>
</dbReference>
<comment type="caution">
    <text evidence="4">The sequence shown here is derived from an EMBL/GenBank/DDBJ whole genome shotgun (WGS) entry which is preliminary data.</text>
</comment>
<dbReference type="SMART" id="SM00448">
    <property type="entry name" value="REC"/>
    <property type="match status" value="2"/>
</dbReference>
<reference evidence="4" key="2">
    <citation type="submission" date="2021-01" db="EMBL/GenBank/DDBJ databases">
        <authorList>
            <person name="Hahn C.R."/>
            <person name="Youssef N.H."/>
            <person name="Elshahed M."/>
        </authorList>
    </citation>
    <scope>NUCLEOTIDE SEQUENCE</scope>
    <source>
        <strain evidence="4">Zod_Metabat.24</strain>
    </source>
</reference>
<sequence length="255" mass="28719">MSEKLNVLIVDDDRRMVKTLTDILKVKGFDADSAYSGLEAVEKARNTRFDCILTDIKMPGMSGVELFKAIKNFQPEIPMVMMTAYSTDRLVEEGLEEGAIAALVKPLDLDNLLGFFSALRKKQSIVIIDDDPKFCKTLGDILRKKGFTVRKFTDPASFIEESKIEGQVVLLDMKLKGVTGLDVLREIKTKFPDIPVILVTGYREEMLESIESGLKMSAFAYLYKPFEIDDLLNVLNEVRRSGLAAVLGRFYSKKR</sequence>
<dbReference type="InterPro" id="IPR001789">
    <property type="entry name" value="Sig_transdc_resp-reg_receiver"/>
</dbReference>
<dbReference type="AlphaFoldDB" id="A0A9D8KGT5"/>